<protein>
    <submittedName>
        <fullName evidence="1">Uncharacterized protein</fullName>
    </submittedName>
</protein>
<dbReference type="Proteomes" id="UP001165960">
    <property type="component" value="Unassembled WGS sequence"/>
</dbReference>
<name>A0ACC2UJT1_9FUNG</name>
<gene>
    <name evidence="1" type="ORF">DSO57_1036590</name>
</gene>
<comment type="caution">
    <text evidence="1">The sequence shown here is derived from an EMBL/GenBank/DDBJ whole genome shotgun (WGS) entry which is preliminary data.</text>
</comment>
<keyword evidence="2" id="KW-1185">Reference proteome</keyword>
<sequence length="115" mass="13113">MVSSTLLPTEQVGSQGQQTPRRWYPDRRAIQIPNWSTLLLRYRFLKREIHAPSHPPGYWHQHWATMGGNGWEISKDLDPAGPQDRDLKGLHPADRSCQINCGLDMKSVATPGRGW</sequence>
<evidence type="ECO:0000313" key="2">
    <source>
        <dbReference type="Proteomes" id="UP001165960"/>
    </source>
</evidence>
<reference evidence="1" key="1">
    <citation type="submission" date="2022-04" db="EMBL/GenBank/DDBJ databases">
        <title>Genome of the entomopathogenic fungus Entomophthora muscae.</title>
        <authorList>
            <person name="Elya C."/>
            <person name="Lovett B.R."/>
            <person name="Lee E."/>
            <person name="Macias A.M."/>
            <person name="Hajek A.E."/>
            <person name="De Bivort B.L."/>
            <person name="Kasson M.T."/>
            <person name="De Fine Licht H.H."/>
            <person name="Stajich J.E."/>
        </authorList>
    </citation>
    <scope>NUCLEOTIDE SEQUENCE</scope>
    <source>
        <strain evidence="1">Berkeley</strain>
    </source>
</reference>
<proteinExistence type="predicted"/>
<organism evidence="1 2">
    <name type="scientific">Entomophthora muscae</name>
    <dbReference type="NCBI Taxonomy" id="34485"/>
    <lineage>
        <taxon>Eukaryota</taxon>
        <taxon>Fungi</taxon>
        <taxon>Fungi incertae sedis</taxon>
        <taxon>Zoopagomycota</taxon>
        <taxon>Entomophthoromycotina</taxon>
        <taxon>Entomophthoromycetes</taxon>
        <taxon>Entomophthorales</taxon>
        <taxon>Entomophthoraceae</taxon>
        <taxon>Entomophthora</taxon>
    </lineage>
</organism>
<evidence type="ECO:0000313" key="1">
    <source>
        <dbReference type="EMBL" id="KAJ9087110.1"/>
    </source>
</evidence>
<accession>A0ACC2UJT1</accession>
<dbReference type="EMBL" id="QTSX02000356">
    <property type="protein sequence ID" value="KAJ9087110.1"/>
    <property type="molecule type" value="Genomic_DNA"/>
</dbReference>